<dbReference type="PANTHER" id="PTHR21198:SF2">
    <property type="entry name" value="GLUTAMATE RACEMASE"/>
    <property type="match status" value="1"/>
</dbReference>
<feature type="active site" description="Proton donor/acceptor" evidence="7">
    <location>
        <position position="185"/>
    </location>
</feature>
<dbReference type="EC" id="5.1.1.3" evidence="2 7"/>
<accession>A0AAW5EPJ5</accession>
<evidence type="ECO:0000256" key="6">
    <source>
        <dbReference type="ARBA" id="ARBA00023316"/>
    </source>
</evidence>
<protein>
    <recommendedName>
        <fullName evidence="2 7">Glutamate racemase</fullName>
        <ecNumber evidence="2 7">5.1.1.3</ecNumber>
    </recommendedName>
</protein>
<feature type="active site" description="Proton donor/acceptor" evidence="7">
    <location>
        <position position="71"/>
    </location>
</feature>
<evidence type="ECO:0000256" key="4">
    <source>
        <dbReference type="ARBA" id="ARBA00022984"/>
    </source>
</evidence>
<dbReference type="EMBL" id="JAIBCX010000003">
    <property type="protein sequence ID" value="MCJ8352763.1"/>
    <property type="molecule type" value="Genomic_DNA"/>
</dbReference>
<dbReference type="SUPFAM" id="SSF53681">
    <property type="entry name" value="Aspartate/glutamate racemase"/>
    <property type="match status" value="2"/>
</dbReference>
<feature type="binding site" evidence="7">
    <location>
        <begin position="72"/>
        <end position="73"/>
    </location>
    <ligand>
        <name>substrate</name>
    </ligand>
</feature>
<dbReference type="InterPro" id="IPR004391">
    <property type="entry name" value="Glu_race"/>
</dbReference>
<evidence type="ECO:0000256" key="5">
    <source>
        <dbReference type="ARBA" id="ARBA00023235"/>
    </source>
</evidence>
<dbReference type="HAMAP" id="MF_00258">
    <property type="entry name" value="Glu_racemase"/>
    <property type="match status" value="1"/>
</dbReference>
<name>A0AAW5EPJ5_NOVHA</name>
<evidence type="ECO:0000256" key="7">
    <source>
        <dbReference type="HAMAP-Rule" id="MF_00258"/>
    </source>
</evidence>
<dbReference type="InterPro" id="IPR018187">
    <property type="entry name" value="Asp/Glu_racemase_AS_1"/>
</dbReference>
<dbReference type="Gene3D" id="3.40.50.1860">
    <property type="match status" value="2"/>
</dbReference>
<dbReference type="RefSeq" id="WP_247066060.1">
    <property type="nucleotide sequence ID" value="NZ_CP094848.1"/>
</dbReference>
<dbReference type="InterPro" id="IPR001920">
    <property type="entry name" value="Asp/Glu_race"/>
</dbReference>
<gene>
    <name evidence="7" type="primary">murI</name>
    <name evidence="8" type="ORF">K1W68_01910</name>
</gene>
<comment type="caution">
    <text evidence="8">The sequence shown here is derived from an EMBL/GenBank/DDBJ whole genome shotgun (WGS) entry which is preliminary data.</text>
</comment>
<dbReference type="Pfam" id="PF01177">
    <property type="entry name" value="Asp_Glu_race"/>
    <property type="match status" value="1"/>
</dbReference>
<dbReference type="PROSITE" id="PS00923">
    <property type="entry name" value="ASP_GLU_RACEMASE_1"/>
    <property type="match status" value="1"/>
</dbReference>
<comment type="catalytic activity">
    <reaction evidence="1 7">
        <text>L-glutamate = D-glutamate</text>
        <dbReference type="Rhea" id="RHEA:12813"/>
        <dbReference type="ChEBI" id="CHEBI:29985"/>
        <dbReference type="ChEBI" id="CHEBI:29986"/>
        <dbReference type="EC" id="5.1.1.3"/>
    </reaction>
</comment>
<feature type="binding site" evidence="7">
    <location>
        <begin position="7"/>
        <end position="8"/>
    </location>
    <ligand>
        <name>substrate</name>
    </ligand>
</feature>
<comment type="pathway">
    <text evidence="7">Cell wall biogenesis; peptidoglycan biosynthesis.</text>
</comment>
<keyword evidence="5 7" id="KW-0413">Isomerase</keyword>
<dbReference type="PANTHER" id="PTHR21198">
    <property type="entry name" value="GLUTAMATE RACEMASE"/>
    <property type="match status" value="1"/>
</dbReference>
<reference evidence="8" key="1">
    <citation type="journal article" date="2021" name="Polymers (Basel)">
        <title>Highly Stretchable Bacterial Cellulose Produced by Komagataeibacter hansenii SI1.</title>
        <authorList>
            <person name="Cielecka I."/>
            <person name="Ryngajllo M."/>
            <person name="Maniukiewicz W."/>
            <person name="Bielecki S."/>
        </authorList>
    </citation>
    <scope>NUCLEOTIDE SEQUENCE</scope>
    <source>
        <strain evidence="8">SI1</strain>
    </source>
</reference>
<evidence type="ECO:0000256" key="2">
    <source>
        <dbReference type="ARBA" id="ARBA00013090"/>
    </source>
</evidence>
<comment type="function">
    <text evidence="7">Provides the (R)-glutamate required for cell wall biosynthesis.</text>
</comment>
<dbReference type="GO" id="GO:0008360">
    <property type="term" value="P:regulation of cell shape"/>
    <property type="evidence" value="ECO:0007669"/>
    <property type="project" value="UniProtKB-KW"/>
</dbReference>
<evidence type="ECO:0000256" key="1">
    <source>
        <dbReference type="ARBA" id="ARBA00001602"/>
    </source>
</evidence>
<dbReference type="GO" id="GO:0071555">
    <property type="term" value="P:cell wall organization"/>
    <property type="evidence" value="ECO:0007669"/>
    <property type="project" value="UniProtKB-KW"/>
</dbReference>
<evidence type="ECO:0000313" key="8">
    <source>
        <dbReference type="EMBL" id="MCJ8352763.1"/>
    </source>
</evidence>
<sequence>MRILAFDSGIGGLGIVRCLRTDLPGARIDYLADTAVFPYGEQADDFLVTRILTLVGQAITRLRPDLVVIACNTASTLALDALRARHRLPFVGCVPPIKWAADLTQSGTIGLLATRATLTRPYLSNLRNRFAPGCTLITYGARNLADLSELAFRGRPVPERAIRMEMDGLFSQPGGDAIDVVGLGCTHYTFLLDRFQRLGRPGLRWIDPAQAVSRQATRLAHNLGTVAAKGPYQPGHAFFTALPQDMGALLPGLRHMGYDAAYPFMGEDHQNAQDTCIR</sequence>
<dbReference type="InterPro" id="IPR015942">
    <property type="entry name" value="Asp/Glu/hydantoin_racemase"/>
</dbReference>
<keyword evidence="4 7" id="KW-0573">Peptidoglycan synthesis</keyword>
<keyword evidence="3 7" id="KW-0133">Cell shape</keyword>
<dbReference type="AlphaFoldDB" id="A0AAW5EPJ5"/>
<evidence type="ECO:0000256" key="3">
    <source>
        <dbReference type="ARBA" id="ARBA00022960"/>
    </source>
</evidence>
<keyword evidence="6 7" id="KW-0961">Cell wall biogenesis/degradation</keyword>
<feature type="binding site" evidence="7">
    <location>
        <begin position="39"/>
        <end position="40"/>
    </location>
    <ligand>
        <name>substrate</name>
    </ligand>
</feature>
<organism evidence="8 9">
    <name type="scientific">Novacetimonas hansenii</name>
    <name type="common">Komagataeibacter hansenii</name>
    <dbReference type="NCBI Taxonomy" id="436"/>
    <lineage>
        <taxon>Bacteria</taxon>
        <taxon>Pseudomonadati</taxon>
        <taxon>Pseudomonadota</taxon>
        <taxon>Alphaproteobacteria</taxon>
        <taxon>Acetobacterales</taxon>
        <taxon>Acetobacteraceae</taxon>
        <taxon>Novacetimonas</taxon>
    </lineage>
</organism>
<feature type="binding site" evidence="7">
    <location>
        <begin position="186"/>
        <end position="187"/>
    </location>
    <ligand>
        <name>substrate</name>
    </ligand>
</feature>
<evidence type="ECO:0000313" key="9">
    <source>
        <dbReference type="Proteomes" id="UP001202887"/>
    </source>
</evidence>
<comment type="similarity">
    <text evidence="7">Belongs to the aspartate/glutamate racemases family.</text>
</comment>
<dbReference type="GO" id="GO:0008881">
    <property type="term" value="F:glutamate racemase activity"/>
    <property type="evidence" value="ECO:0007669"/>
    <property type="project" value="UniProtKB-UniRule"/>
</dbReference>
<proteinExistence type="inferred from homology"/>
<dbReference type="GO" id="GO:0009252">
    <property type="term" value="P:peptidoglycan biosynthetic process"/>
    <property type="evidence" value="ECO:0007669"/>
    <property type="project" value="UniProtKB-UniRule"/>
</dbReference>
<reference evidence="8" key="2">
    <citation type="submission" date="2022-03" db="EMBL/GenBank/DDBJ databases">
        <authorList>
            <person name="Ryngajllo M."/>
            <person name="Jacek P."/>
            <person name="Kubiak K."/>
        </authorList>
    </citation>
    <scope>NUCLEOTIDE SEQUENCE</scope>
    <source>
        <strain evidence="8">SI1</strain>
    </source>
</reference>
<dbReference type="Proteomes" id="UP001202887">
    <property type="component" value="Unassembled WGS sequence"/>
</dbReference>